<evidence type="ECO:0000256" key="2">
    <source>
        <dbReference type="SAM" id="MobiDB-lite"/>
    </source>
</evidence>
<dbReference type="PANTHER" id="PTHR36417:SF2">
    <property type="entry name" value="SELENOPROTEIN DOMAIN PROTEIN (AFU_ORTHOLOGUE AFUA_1G05220)"/>
    <property type="match status" value="1"/>
</dbReference>
<reference evidence="3 4" key="1">
    <citation type="journal article" date="2017" name="G3 (Bethesda)">
        <title>First Draft Genome Sequence of the Pathogenic Fungus Lomentospora prolificans (Formerly Scedosporium prolificans).</title>
        <authorList>
            <person name="Luo R."/>
            <person name="Zimin A."/>
            <person name="Workman R."/>
            <person name="Fan Y."/>
            <person name="Pertea G."/>
            <person name="Grossman N."/>
            <person name="Wear M.P."/>
            <person name="Jia B."/>
            <person name="Miller H."/>
            <person name="Casadevall A."/>
            <person name="Timp W."/>
            <person name="Zhang S.X."/>
            <person name="Salzberg S.L."/>
        </authorList>
    </citation>
    <scope>NUCLEOTIDE SEQUENCE [LARGE SCALE GENOMIC DNA]</scope>
    <source>
        <strain evidence="3 4">JHH-5317</strain>
    </source>
</reference>
<dbReference type="SUPFAM" id="SSF52833">
    <property type="entry name" value="Thioredoxin-like"/>
    <property type="match status" value="1"/>
</dbReference>
<dbReference type="EMBL" id="NLAX01000008">
    <property type="protein sequence ID" value="PKS10259.1"/>
    <property type="molecule type" value="Genomic_DNA"/>
</dbReference>
<dbReference type="InterPro" id="IPR011893">
    <property type="entry name" value="Selenoprotein_Rdx-typ"/>
</dbReference>
<dbReference type="Gene3D" id="3.40.30.10">
    <property type="entry name" value="Glutaredoxin"/>
    <property type="match status" value="1"/>
</dbReference>
<accession>A0A2N3NCV7</accession>
<keyword evidence="1" id="KW-0676">Redox-active center</keyword>
<dbReference type="AlphaFoldDB" id="A0A2N3NCV7"/>
<feature type="compositionally biased region" description="Polar residues" evidence="2">
    <location>
        <begin position="182"/>
        <end position="192"/>
    </location>
</feature>
<feature type="region of interest" description="Disordered" evidence="2">
    <location>
        <begin position="145"/>
        <end position="192"/>
    </location>
</feature>
<proteinExistence type="predicted"/>
<organism evidence="3 4">
    <name type="scientific">Lomentospora prolificans</name>
    <dbReference type="NCBI Taxonomy" id="41688"/>
    <lineage>
        <taxon>Eukaryota</taxon>
        <taxon>Fungi</taxon>
        <taxon>Dikarya</taxon>
        <taxon>Ascomycota</taxon>
        <taxon>Pezizomycotina</taxon>
        <taxon>Sordariomycetes</taxon>
        <taxon>Hypocreomycetidae</taxon>
        <taxon>Microascales</taxon>
        <taxon>Microascaceae</taxon>
        <taxon>Lomentospora</taxon>
    </lineage>
</organism>
<dbReference type="InterPro" id="IPR036249">
    <property type="entry name" value="Thioredoxin-like_sf"/>
</dbReference>
<dbReference type="VEuPathDB" id="FungiDB:jhhlp_002009"/>
<comment type="caution">
    <text evidence="3">The sequence shown here is derived from an EMBL/GenBank/DDBJ whole genome shotgun (WGS) entry which is preliminary data.</text>
</comment>
<evidence type="ECO:0000256" key="1">
    <source>
        <dbReference type="ARBA" id="ARBA00023284"/>
    </source>
</evidence>
<evidence type="ECO:0000313" key="3">
    <source>
        <dbReference type="EMBL" id="PKS10259.1"/>
    </source>
</evidence>
<dbReference type="OrthoDB" id="60822at2759"/>
<evidence type="ECO:0008006" key="5">
    <source>
        <dbReference type="Google" id="ProtNLM"/>
    </source>
</evidence>
<evidence type="ECO:0000313" key="4">
    <source>
        <dbReference type="Proteomes" id="UP000233524"/>
    </source>
</evidence>
<sequence>MGIRTPRPAMAEAESKQPLAAAQLAYPRVTIEYCTQCKWMLRAAYYAQELLSTFQSDLAEVTLRPSRGGTFIISIAAVPPAGSSSAPADPTAQQQASVITKVIWNRTVDGGFPETKELKRRVRDVIDPDRNLGHNDRQHGLVVAAQKDDTPRRTVSSAGQSAAGDTIDTSKAGVSEAKSCVPHSSQGCQDCE</sequence>
<dbReference type="InParanoid" id="A0A2N3NCV7"/>
<dbReference type="Proteomes" id="UP000233524">
    <property type="component" value="Unassembled WGS sequence"/>
</dbReference>
<keyword evidence="4" id="KW-1185">Reference proteome</keyword>
<dbReference type="Pfam" id="PF10262">
    <property type="entry name" value="Rdx"/>
    <property type="match status" value="1"/>
</dbReference>
<name>A0A2N3NCV7_9PEZI</name>
<gene>
    <name evidence="3" type="ORF">jhhlp_002009</name>
</gene>
<protein>
    <recommendedName>
        <fullName evidence="5">Selenoprotein W-like protein</fullName>
    </recommendedName>
</protein>
<dbReference type="PANTHER" id="PTHR36417">
    <property type="entry name" value="SELENOPROTEIN DOMAIN PROTEIN (AFU_ORTHOLOGUE AFUA_1G05220)"/>
    <property type="match status" value="1"/>
</dbReference>